<dbReference type="InterPro" id="IPR018062">
    <property type="entry name" value="HTH_AraC-typ_CS"/>
</dbReference>
<dbReference type="Proteomes" id="UP001357733">
    <property type="component" value="Unassembled WGS sequence"/>
</dbReference>
<evidence type="ECO:0000256" key="1">
    <source>
        <dbReference type="ARBA" id="ARBA00023015"/>
    </source>
</evidence>
<keyword evidence="1" id="KW-0805">Transcription regulation</keyword>
<feature type="domain" description="HTH araC/xylS-type" evidence="4">
    <location>
        <begin position="115"/>
        <end position="213"/>
    </location>
</feature>
<dbReference type="PROSITE" id="PS00041">
    <property type="entry name" value="HTH_ARAC_FAMILY_1"/>
    <property type="match status" value="1"/>
</dbReference>
<dbReference type="RefSeq" id="WP_324619972.1">
    <property type="nucleotide sequence ID" value="NZ_JAYKOT010000003.1"/>
</dbReference>
<dbReference type="AlphaFoldDB" id="A0AAW9MRR8"/>
<dbReference type="PANTHER" id="PTHR43280:SF2">
    <property type="entry name" value="HTH-TYPE TRANSCRIPTIONAL REGULATOR EXSA"/>
    <property type="match status" value="1"/>
</dbReference>
<evidence type="ECO:0000313" key="5">
    <source>
        <dbReference type="EMBL" id="MEB3429814.1"/>
    </source>
</evidence>
<evidence type="ECO:0000259" key="4">
    <source>
        <dbReference type="PROSITE" id="PS01124"/>
    </source>
</evidence>
<dbReference type="InterPro" id="IPR009057">
    <property type="entry name" value="Homeodomain-like_sf"/>
</dbReference>
<dbReference type="PANTHER" id="PTHR43280">
    <property type="entry name" value="ARAC-FAMILY TRANSCRIPTIONAL REGULATOR"/>
    <property type="match status" value="1"/>
</dbReference>
<keyword evidence="3" id="KW-0804">Transcription</keyword>
<dbReference type="SUPFAM" id="SSF46689">
    <property type="entry name" value="Homeodomain-like"/>
    <property type="match status" value="2"/>
</dbReference>
<sequence length="217" mass="25217">MYKLEIAFLKALKEQNKEKAINNLDAIFETLINKKDFGPRGLKNQLLTMNGMLYRSFRNELQDLDDIYEIRQEVIKVIEKAQSFEEIREAGYVMLNNYLELFSSKTMNSNNIAVNRALHYMNSNIHENITLGDVANEVHISKSYLSSLLAKHTKSTFPEIMNGLRIDNAKYLLRYTNISILDISFKCGFNSQSYFCSTFKKQTGYTPSEYRVMILED</sequence>
<dbReference type="GO" id="GO:0043565">
    <property type="term" value="F:sequence-specific DNA binding"/>
    <property type="evidence" value="ECO:0007669"/>
    <property type="project" value="InterPro"/>
</dbReference>
<proteinExistence type="predicted"/>
<dbReference type="PRINTS" id="PR00032">
    <property type="entry name" value="HTHARAC"/>
</dbReference>
<dbReference type="EMBL" id="JAYKOT010000003">
    <property type="protein sequence ID" value="MEB3429814.1"/>
    <property type="molecule type" value="Genomic_DNA"/>
</dbReference>
<name>A0AAW9MRR8_9FIRM</name>
<accession>A0AAW9MRR8</accession>
<evidence type="ECO:0000256" key="2">
    <source>
        <dbReference type="ARBA" id="ARBA00023125"/>
    </source>
</evidence>
<evidence type="ECO:0000313" key="6">
    <source>
        <dbReference type="Proteomes" id="UP001357733"/>
    </source>
</evidence>
<comment type="caution">
    <text evidence="5">The sequence shown here is derived from an EMBL/GenBank/DDBJ whole genome shotgun (WGS) entry which is preliminary data.</text>
</comment>
<dbReference type="Gene3D" id="1.10.10.60">
    <property type="entry name" value="Homeodomain-like"/>
    <property type="match status" value="2"/>
</dbReference>
<dbReference type="SMART" id="SM00342">
    <property type="entry name" value="HTH_ARAC"/>
    <property type="match status" value="1"/>
</dbReference>
<reference evidence="5 6" key="1">
    <citation type="submission" date="2024-01" db="EMBL/GenBank/DDBJ databases">
        <title>Complete genome sequence of Citroniella saccharovorans strain M6.X9, isolated from human fecal sample.</title>
        <authorList>
            <person name="Cheng G."/>
            <person name="Westerholm M."/>
            <person name="Schnurer A."/>
        </authorList>
    </citation>
    <scope>NUCLEOTIDE SEQUENCE [LARGE SCALE GENOMIC DNA]</scope>
    <source>
        <strain evidence="5 6">DSM 29873</strain>
    </source>
</reference>
<dbReference type="PROSITE" id="PS01124">
    <property type="entry name" value="HTH_ARAC_FAMILY_2"/>
    <property type="match status" value="1"/>
</dbReference>
<dbReference type="GO" id="GO:0003700">
    <property type="term" value="F:DNA-binding transcription factor activity"/>
    <property type="evidence" value="ECO:0007669"/>
    <property type="project" value="InterPro"/>
</dbReference>
<keyword evidence="6" id="KW-1185">Reference proteome</keyword>
<dbReference type="InterPro" id="IPR018060">
    <property type="entry name" value="HTH_AraC"/>
</dbReference>
<organism evidence="5 6">
    <name type="scientific">Citroniella saccharovorans</name>
    <dbReference type="NCBI Taxonomy" id="2053367"/>
    <lineage>
        <taxon>Bacteria</taxon>
        <taxon>Bacillati</taxon>
        <taxon>Bacillota</taxon>
        <taxon>Tissierellia</taxon>
        <taxon>Tissierellales</taxon>
        <taxon>Peptoniphilaceae</taxon>
        <taxon>Citroniella</taxon>
    </lineage>
</organism>
<evidence type="ECO:0000256" key="3">
    <source>
        <dbReference type="ARBA" id="ARBA00023163"/>
    </source>
</evidence>
<gene>
    <name evidence="5" type="ORF">VLK81_07315</name>
</gene>
<dbReference type="Pfam" id="PF12833">
    <property type="entry name" value="HTH_18"/>
    <property type="match status" value="1"/>
</dbReference>
<protein>
    <submittedName>
        <fullName evidence="5">AraC family transcriptional regulator</fullName>
    </submittedName>
</protein>
<dbReference type="InterPro" id="IPR020449">
    <property type="entry name" value="Tscrpt_reg_AraC-type_HTH"/>
</dbReference>
<keyword evidence="2" id="KW-0238">DNA-binding</keyword>